<dbReference type="InterPro" id="IPR050348">
    <property type="entry name" value="Protein-Tyr_Phosphatase"/>
</dbReference>
<name>A2PZV7_9VIRU</name>
<evidence type="ECO:0000313" key="2">
    <source>
        <dbReference type="EMBL" id="BAF45529.1"/>
    </source>
</evidence>
<dbReference type="Pfam" id="PF00102">
    <property type="entry name" value="Y_phosphatase"/>
    <property type="match status" value="1"/>
</dbReference>
<dbReference type="SUPFAM" id="SSF52799">
    <property type="entry name" value="(Phosphotyrosine protein) phosphatases II"/>
    <property type="match status" value="1"/>
</dbReference>
<proteinExistence type="predicted"/>
<dbReference type="GO" id="GO:0004725">
    <property type="term" value="F:protein tyrosine phosphatase activity"/>
    <property type="evidence" value="ECO:0007669"/>
    <property type="project" value="InterPro"/>
</dbReference>
<reference evidence="2 3" key="1">
    <citation type="journal article" date="2007" name="J. Virol.">
        <title>Genomic and morphological features of a banchine polydnavirus: comparison with bracoviruses and ichnoviruses.</title>
        <authorList>
            <person name="Lapointe R."/>
            <person name="Tanaka K."/>
            <person name="Barney W.E."/>
            <person name="Whitfield J.B."/>
            <person name="Banks J.C."/>
            <person name="Beliveau C."/>
            <person name="Stoltz D."/>
            <person name="Webb B.A."/>
            <person name="Cusson M."/>
        </authorList>
    </citation>
    <scope>NUCLEOTIDE SEQUENCE [LARGE SCALE GENOMIC DNA]</scope>
</reference>
<dbReference type="Gene3D" id="3.90.190.10">
    <property type="entry name" value="Protein tyrosine phosphatase superfamily"/>
    <property type="match status" value="1"/>
</dbReference>
<dbReference type="SMART" id="SM00194">
    <property type="entry name" value="PTPc"/>
    <property type="match status" value="1"/>
</dbReference>
<dbReference type="PROSITE" id="PS50055">
    <property type="entry name" value="TYR_PHOSPHATASE_PTP"/>
    <property type="match status" value="1"/>
</dbReference>
<sequence length="268" mass="31087">MENLEHAVLPSQRLCRCSRDIDQLNDCKMPIYSDVANAVGPVNEPTHYTVPRYSSSEIIIASEAPTNGNRDGFYDMLWHSGCHFIVVLEDIDENGNQKFNLYWPINQNSSRESENWLVKPLRIFRWAEHTKYHFILIRKNIPHASRLVTLFHYTKWPEHGVPKDLIELSRFITIVKLETDAARCEVNGVVEPVIVHGSFDIHHAIAYSIIDYCMNEYGDTGYFSVARAAVRLTAICNQWSFSEPQHRFMHNVVSHFIELFYCMLETPL</sequence>
<dbReference type="GeneID" id="5179584"/>
<dbReference type="PANTHER" id="PTHR19134:SF449">
    <property type="entry name" value="TYROSINE-PROTEIN PHOSPHATASE 1"/>
    <property type="match status" value="1"/>
</dbReference>
<dbReference type="PANTHER" id="PTHR19134">
    <property type="entry name" value="RECEPTOR-TYPE TYROSINE-PROTEIN PHOSPHATASE"/>
    <property type="match status" value="1"/>
</dbReference>
<dbReference type="InterPro" id="IPR029021">
    <property type="entry name" value="Prot-tyrosine_phosphatase-like"/>
</dbReference>
<protein>
    <submittedName>
        <fullName evidence="2">GfV-B61-ORF1</fullName>
    </submittedName>
</protein>
<dbReference type="InterPro" id="IPR000242">
    <property type="entry name" value="PTP_cat"/>
</dbReference>
<organism evidence="2 3">
    <name type="scientific">Ichnoviriform fumiferanae</name>
    <dbReference type="NCBI Taxonomy" id="419435"/>
    <lineage>
        <taxon>Viruses</taxon>
        <taxon>Viruses incertae sedis</taxon>
        <taxon>Polydnaviriformidae</taxon>
        <taxon>Ichnoviriform</taxon>
    </lineage>
</organism>
<evidence type="ECO:0000259" key="1">
    <source>
        <dbReference type="PROSITE" id="PS50055"/>
    </source>
</evidence>
<feature type="domain" description="Tyrosine-protein phosphatase" evidence="1">
    <location>
        <begin position="1"/>
        <end position="256"/>
    </location>
</feature>
<dbReference type="KEGG" id="vg:5179584"/>
<dbReference type="Proteomes" id="UP000203987">
    <property type="component" value="Genome"/>
</dbReference>
<dbReference type="EMBL" id="AB289973">
    <property type="protein sequence ID" value="BAF45529.1"/>
    <property type="molecule type" value="Genomic_DNA"/>
</dbReference>
<evidence type="ECO:0000313" key="3">
    <source>
        <dbReference type="Proteomes" id="UP000203987"/>
    </source>
</evidence>
<dbReference type="RefSeq" id="YP_001029396.1">
    <property type="nucleotide sequence ID" value="NC_008901.1"/>
</dbReference>
<dbReference type="PRINTS" id="PR00700">
    <property type="entry name" value="PRTYPHPHTASE"/>
</dbReference>
<accession>A2PZV7</accession>